<dbReference type="InterPro" id="IPR016181">
    <property type="entry name" value="Acyl_CoA_acyltransferase"/>
</dbReference>
<dbReference type="InterPro" id="IPR041496">
    <property type="entry name" value="YitH/HolE_GNAT"/>
</dbReference>
<comment type="caution">
    <text evidence="2">The sequence shown here is derived from an EMBL/GenBank/DDBJ whole genome shotgun (WGS) entry which is preliminary data.</text>
</comment>
<keyword evidence="3" id="KW-1185">Reference proteome</keyword>
<dbReference type="InterPro" id="IPR000182">
    <property type="entry name" value="GNAT_dom"/>
</dbReference>
<proteinExistence type="predicted"/>
<dbReference type="PROSITE" id="PS51186">
    <property type="entry name" value="GNAT"/>
    <property type="match status" value="1"/>
</dbReference>
<dbReference type="SUPFAM" id="SSF55729">
    <property type="entry name" value="Acyl-CoA N-acyltransferases (Nat)"/>
    <property type="match status" value="1"/>
</dbReference>
<organism evidence="2 3">
    <name type="scientific">Mortierella alpina</name>
    <name type="common">Oleaginous fungus</name>
    <name type="synonym">Mortierella renispora</name>
    <dbReference type="NCBI Taxonomy" id="64518"/>
    <lineage>
        <taxon>Eukaryota</taxon>
        <taxon>Fungi</taxon>
        <taxon>Fungi incertae sedis</taxon>
        <taxon>Mucoromycota</taxon>
        <taxon>Mortierellomycotina</taxon>
        <taxon>Mortierellomycetes</taxon>
        <taxon>Mortierellales</taxon>
        <taxon>Mortierellaceae</taxon>
        <taxon>Mortierella</taxon>
    </lineage>
</organism>
<dbReference type="PANTHER" id="PTHR47237">
    <property type="entry name" value="SLL0310 PROTEIN"/>
    <property type="match status" value="1"/>
</dbReference>
<name>A0A9P6M3D2_MORAP</name>
<dbReference type="OrthoDB" id="5771378at2759"/>
<dbReference type="AlphaFoldDB" id="A0A9P6M3D2"/>
<dbReference type="Proteomes" id="UP000738359">
    <property type="component" value="Unassembled WGS sequence"/>
</dbReference>
<evidence type="ECO:0000259" key="1">
    <source>
        <dbReference type="PROSITE" id="PS51186"/>
    </source>
</evidence>
<feature type="non-terminal residue" evidence="2">
    <location>
        <position position="1"/>
    </location>
</feature>
<dbReference type="EMBL" id="JAAAHY010000407">
    <property type="protein sequence ID" value="KAF9964097.1"/>
    <property type="molecule type" value="Genomic_DNA"/>
</dbReference>
<dbReference type="Pfam" id="PF18014">
    <property type="entry name" value="Acetyltransf_18"/>
    <property type="match status" value="1"/>
</dbReference>
<dbReference type="InterPro" id="IPR052729">
    <property type="entry name" value="Acyl/Acetyltrans_Enzymes"/>
</dbReference>
<dbReference type="Gene3D" id="3.40.630.30">
    <property type="match status" value="1"/>
</dbReference>
<dbReference type="GO" id="GO:0016747">
    <property type="term" value="F:acyltransferase activity, transferring groups other than amino-acyl groups"/>
    <property type="evidence" value="ECO:0007669"/>
    <property type="project" value="InterPro"/>
</dbReference>
<reference evidence="2" key="1">
    <citation type="journal article" date="2020" name="Fungal Divers.">
        <title>Resolving the Mortierellaceae phylogeny through synthesis of multi-gene phylogenetics and phylogenomics.</title>
        <authorList>
            <person name="Vandepol N."/>
            <person name="Liber J."/>
            <person name="Desiro A."/>
            <person name="Na H."/>
            <person name="Kennedy M."/>
            <person name="Barry K."/>
            <person name="Grigoriev I.V."/>
            <person name="Miller A.N."/>
            <person name="O'Donnell K."/>
            <person name="Stajich J.E."/>
            <person name="Bonito G."/>
        </authorList>
    </citation>
    <scope>NUCLEOTIDE SEQUENCE</scope>
    <source>
        <strain evidence="2">CK1249</strain>
    </source>
</reference>
<accession>A0A9P6M3D2</accession>
<sequence length="320" mass="35559">HWNPATKGQEIPEVYLKTDPKAFFYGKVGDEVVSLISCMRYGQEQAWVGYYIVSSAHRGKRYVIQGFQRALAHAGEHCPSIGLDAVMAQVKNYQKSGFTETQWQNERRHGSIQDLVEGAERELANKILLAATDTTTKGFRFFEDDQVLKDQKARLVNLADPSADLEQLSPIEEQYAGLKRPGFLQDWVKFHAHHPESHRFGAAVVSNTESKNGKALVLGYGCVRPAETSYRVGPLYASSPEVARLLLVKLAVDVVQAEKQSPKGIPLAFDVDVPNNNKEGAKLFDSLGWNDTFPSLRMWKGKVPKHDSNGVYGVATLEVG</sequence>
<evidence type="ECO:0000313" key="3">
    <source>
        <dbReference type="Proteomes" id="UP000738359"/>
    </source>
</evidence>
<feature type="domain" description="N-acetyltransferase" evidence="1">
    <location>
        <begin position="1"/>
        <end position="122"/>
    </location>
</feature>
<dbReference type="Gene3D" id="3.40.630.90">
    <property type="match status" value="1"/>
</dbReference>
<gene>
    <name evidence="2" type="ORF">BGZ70_006948</name>
</gene>
<evidence type="ECO:0000313" key="2">
    <source>
        <dbReference type="EMBL" id="KAF9964097.1"/>
    </source>
</evidence>
<dbReference type="PANTHER" id="PTHR47237:SF1">
    <property type="entry name" value="SLL0310 PROTEIN"/>
    <property type="match status" value="1"/>
</dbReference>
<protein>
    <recommendedName>
        <fullName evidence="1">N-acetyltransferase domain-containing protein</fullName>
    </recommendedName>
</protein>